<dbReference type="GeneID" id="37073489"/>
<protein>
    <submittedName>
        <fullName evidence="1">Uncharacterized protein</fullName>
    </submittedName>
</protein>
<accession>A0A318Z1T0</accession>
<dbReference type="EMBL" id="KZ821271">
    <property type="protein sequence ID" value="PYH40996.1"/>
    <property type="molecule type" value="Genomic_DNA"/>
</dbReference>
<name>A0A318Z1T0_9EURO</name>
<evidence type="ECO:0000313" key="2">
    <source>
        <dbReference type="Proteomes" id="UP000248349"/>
    </source>
</evidence>
<reference evidence="1 2" key="1">
    <citation type="submission" date="2016-12" db="EMBL/GenBank/DDBJ databases">
        <title>The genomes of Aspergillus section Nigri reveals drivers in fungal speciation.</title>
        <authorList>
            <consortium name="DOE Joint Genome Institute"/>
            <person name="Vesth T.C."/>
            <person name="Nybo J."/>
            <person name="Theobald S."/>
            <person name="Brandl J."/>
            <person name="Frisvad J.C."/>
            <person name="Nielsen K.F."/>
            <person name="Lyhne E.K."/>
            <person name="Kogle M.E."/>
            <person name="Kuo A."/>
            <person name="Riley R."/>
            <person name="Clum A."/>
            <person name="Nolan M."/>
            <person name="Lipzen A."/>
            <person name="Salamov A."/>
            <person name="Henrissat B."/>
            <person name="Wiebenga A."/>
            <person name="De Vries R.P."/>
            <person name="Grigoriev I.V."/>
            <person name="Mortensen U.H."/>
            <person name="Andersen M.R."/>
            <person name="Baker S.E."/>
        </authorList>
    </citation>
    <scope>NUCLEOTIDE SEQUENCE [LARGE SCALE GENOMIC DNA]</scope>
    <source>
        <strain evidence="1 2">JOP 1030-1</strain>
    </source>
</reference>
<evidence type="ECO:0000313" key="1">
    <source>
        <dbReference type="EMBL" id="PYH40996.1"/>
    </source>
</evidence>
<dbReference type="Proteomes" id="UP000248349">
    <property type="component" value="Unassembled WGS sequence"/>
</dbReference>
<dbReference type="AlphaFoldDB" id="A0A318Z1T0"/>
<gene>
    <name evidence="1" type="ORF">BP01DRAFT_306902</name>
</gene>
<keyword evidence="2" id="KW-1185">Reference proteome</keyword>
<sequence length="128" mass="14915">MSRSPPSLYSIREEIGPSDHQVSCFGGTTSNIERLPSRLQQSKSLHRSKDKQIEDLSYEISYLKAELMWNKDSKHALQQFQEQIHHLFYKIEEYLIQVDTHLKESEKNYLSLWGISGDDGDNERVGMI</sequence>
<organism evidence="1 2">
    <name type="scientific">Aspergillus saccharolyticus JOP 1030-1</name>
    <dbReference type="NCBI Taxonomy" id="1450539"/>
    <lineage>
        <taxon>Eukaryota</taxon>
        <taxon>Fungi</taxon>
        <taxon>Dikarya</taxon>
        <taxon>Ascomycota</taxon>
        <taxon>Pezizomycotina</taxon>
        <taxon>Eurotiomycetes</taxon>
        <taxon>Eurotiomycetidae</taxon>
        <taxon>Eurotiales</taxon>
        <taxon>Aspergillaceae</taxon>
        <taxon>Aspergillus</taxon>
        <taxon>Aspergillus subgen. Circumdati</taxon>
    </lineage>
</organism>
<dbReference type="RefSeq" id="XP_025426978.1">
    <property type="nucleotide sequence ID" value="XM_025572261.1"/>
</dbReference>
<dbReference type="OrthoDB" id="4206979at2759"/>
<proteinExistence type="predicted"/>